<reference evidence="1 2" key="1">
    <citation type="journal article" date="2019" name="Commun. Biol.">
        <title>The bagworm genome reveals a unique fibroin gene that provides high tensile strength.</title>
        <authorList>
            <person name="Kono N."/>
            <person name="Nakamura H."/>
            <person name="Ohtoshi R."/>
            <person name="Tomita M."/>
            <person name="Numata K."/>
            <person name="Arakawa K."/>
        </authorList>
    </citation>
    <scope>NUCLEOTIDE SEQUENCE [LARGE SCALE GENOMIC DNA]</scope>
</reference>
<protein>
    <submittedName>
        <fullName evidence="1">Uncharacterized protein</fullName>
    </submittedName>
</protein>
<gene>
    <name evidence="1" type="ORF">EVAR_98587_1</name>
</gene>
<dbReference type="Proteomes" id="UP000299102">
    <property type="component" value="Unassembled WGS sequence"/>
</dbReference>
<proteinExistence type="predicted"/>
<evidence type="ECO:0000313" key="2">
    <source>
        <dbReference type="Proteomes" id="UP000299102"/>
    </source>
</evidence>
<keyword evidence="2" id="KW-1185">Reference proteome</keyword>
<comment type="caution">
    <text evidence="1">The sequence shown here is derived from an EMBL/GenBank/DDBJ whole genome shotgun (WGS) entry which is preliminary data.</text>
</comment>
<dbReference type="AlphaFoldDB" id="A0A4C1T6Q9"/>
<name>A0A4C1T6Q9_EUMVA</name>
<organism evidence="1 2">
    <name type="scientific">Eumeta variegata</name>
    <name type="common">Bagworm moth</name>
    <name type="synonym">Eumeta japonica</name>
    <dbReference type="NCBI Taxonomy" id="151549"/>
    <lineage>
        <taxon>Eukaryota</taxon>
        <taxon>Metazoa</taxon>
        <taxon>Ecdysozoa</taxon>
        <taxon>Arthropoda</taxon>
        <taxon>Hexapoda</taxon>
        <taxon>Insecta</taxon>
        <taxon>Pterygota</taxon>
        <taxon>Neoptera</taxon>
        <taxon>Endopterygota</taxon>
        <taxon>Lepidoptera</taxon>
        <taxon>Glossata</taxon>
        <taxon>Ditrysia</taxon>
        <taxon>Tineoidea</taxon>
        <taxon>Psychidae</taxon>
        <taxon>Oiketicinae</taxon>
        <taxon>Eumeta</taxon>
    </lineage>
</organism>
<evidence type="ECO:0000313" key="1">
    <source>
        <dbReference type="EMBL" id="GBP08951.1"/>
    </source>
</evidence>
<dbReference type="EMBL" id="BGZK01004431">
    <property type="protein sequence ID" value="GBP08951.1"/>
    <property type="molecule type" value="Genomic_DNA"/>
</dbReference>
<accession>A0A4C1T6Q9</accession>
<sequence>MDFAPPCPSHRRNKKVSLVPSDSRFCPRCIYDIIAISRSRLIDTVSFVRINSTLRLCWIRSHVVSSGGPRASADHWVGVRSRLFGVSLQPLQHARFLSVV</sequence>